<feature type="transmembrane region" description="Helical" evidence="5">
    <location>
        <begin position="388"/>
        <end position="405"/>
    </location>
</feature>
<dbReference type="GO" id="GO:0022857">
    <property type="term" value="F:transmembrane transporter activity"/>
    <property type="evidence" value="ECO:0007669"/>
    <property type="project" value="InterPro"/>
</dbReference>
<feature type="transmembrane region" description="Helical" evidence="5">
    <location>
        <begin position="267"/>
        <end position="288"/>
    </location>
</feature>
<keyword evidence="3 5" id="KW-1133">Transmembrane helix</keyword>
<feature type="transmembrane region" description="Helical" evidence="5">
    <location>
        <begin position="426"/>
        <end position="448"/>
    </location>
</feature>
<dbReference type="PROSITE" id="PS50850">
    <property type="entry name" value="MFS"/>
    <property type="match status" value="1"/>
</dbReference>
<feature type="transmembrane region" description="Helical" evidence="5">
    <location>
        <begin position="184"/>
        <end position="202"/>
    </location>
</feature>
<evidence type="ECO:0000256" key="4">
    <source>
        <dbReference type="ARBA" id="ARBA00023136"/>
    </source>
</evidence>
<organism evidence="7 8">
    <name type="scientific">Glossina pallidipes</name>
    <name type="common">Tsetse fly</name>
    <dbReference type="NCBI Taxonomy" id="7398"/>
    <lineage>
        <taxon>Eukaryota</taxon>
        <taxon>Metazoa</taxon>
        <taxon>Ecdysozoa</taxon>
        <taxon>Arthropoda</taxon>
        <taxon>Hexapoda</taxon>
        <taxon>Insecta</taxon>
        <taxon>Pterygota</taxon>
        <taxon>Neoptera</taxon>
        <taxon>Endopterygota</taxon>
        <taxon>Diptera</taxon>
        <taxon>Brachycera</taxon>
        <taxon>Muscomorpha</taxon>
        <taxon>Hippoboscoidea</taxon>
        <taxon>Glossinidae</taxon>
        <taxon>Glossina</taxon>
    </lineage>
</organism>
<comment type="subcellular location">
    <subcellularLocation>
        <location evidence="1">Membrane</location>
        <topology evidence="1">Multi-pass membrane protein</topology>
    </subcellularLocation>
</comment>
<sequence length="538" mass="60789">MIDNELNEESEVRAKEIANESTLDAILVRIGEFGRFQLFNYVLLCLPMIFNAFQSISYVFTASSVVYRCNVTLCDSARSEYWEPWLNFTIPSSNSNFDQCHHYALIHSSDMQLKCSAENFNSSHLENCYDYKFRDHEYTIANEFNFFCSDEWKLTMAGTFNNIGQFIGIPLGGLLADKFGRRTMLAIGGFLSSIMGLIKSFATNYSMFLTFETFDMIVGSTLYPTAFLLAIELVGPKRRVAAATIITMFYPLGEALLGVFAKQFQNWRILLRVLYAPAALHIFLLTLLPESIRWLLSQGKEGKAVAVLTEAAHVNGKFIPELNFINLMESNKQKLEDNAEEIYPIKDAIKVFFWRIANCSLCWFTHTLIALGLSLTSVNLGGNKYNNFIWNGLIQIPGLILPLFIMDSLGRRISLFASMLTYGEGVELTLFLIGKFAITCSFQILYFFTSEIFPTKVRNSLLSLCSMIGRFGSMLAPQTPLLVNYYEFSPQILFASFALVSGCLTLLFPETANKTLPTTMVEASQLSKNVNHRKCNDN</sequence>
<evidence type="ECO:0000313" key="7">
    <source>
        <dbReference type="EnsemblMetazoa" id="GPAI042747-PA"/>
    </source>
</evidence>
<dbReference type="InterPro" id="IPR020846">
    <property type="entry name" value="MFS_dom"/>
</dbReference>
<evidence type="ECO:0000256" key="1">
    <source>
        <dbReference type="ARBA" id="ARBA00004141"/>
    </source>
</evidence>
<reference evidence="7" key="2">
    <citation type="submission" date="2020-05" db="UniProtKB">
        <authorList>
            <consortium name="EnsemblMetazoa"/>
        </authorList>
    </citation>
    <scope>IDENTIFICATION</scope>
    <source>
        <strain evidence="7">IAEA</strain>
    </source>
</reference>
<dbReference type="Proteomes" id="UP000092445">
    <property type="component" value="Unassembled WGS sequence"/>
</dbReference>
<keyword evidence="2 5" id="KW-0812">Transmembrane</keyword>
<accession>A0A1B0AE13</accession>
<dbReference type="STRING" id="7398.A0A1B0AE13"/>
<dbReference type="Gene3D" id="1.20.1250.20">
    <property type="entry name" value="MFS general substrate transporter like domains"/>
    <property type="match status" value="1"/>
</dbReference>
<feature type="transmembrane region" description="Helical" evidence="5">
    <location>
        <begin position="352"/>
        <end position="376"/>
    </location>
</feature>
<dbReference type="PANTHER" id="PTHR24064">
    <property type="entry name" value="SOLUTE CARRIER FAMILY 22 MEMBER"/>
    <property type="match status" value="1"/>
</dbReference>
<dbReference type="EnsemblMetazoa" id="GPAI042747-RA">
    <property type="protein sequence ID" value="GPAI042747-PA"/>
    <property type="gene ID" value="GPAI042747"/>
</dbReference>
<proteinExistence type="predicted"/>
<dbReference type="CDD" id="cd17317">
    <property type="entry name" value="MFS_SLC22"/>
    <property type="match status" value="1"/>
</dbReference>
<evidence type="ECO:0000256" key="3">
    <source>
        <dbReference type="ARBA" id="ARBA00022989"/>
    </source>
</evidence>
<feature type="domain" description="Major facilitator superfamily (MFS) profile" evidence="6">
    <location>
        <begin position="88"/>
        <end position="513"/>
    </location>
</feature>
<dbReference type="VEuPathDB" id="VectorBase:GPAI042747"/>
<feature type="transmembrane region" description="Helical" evidence="5">
    <location>
        <begin position="488"/>
        <end position="508"/>
    </location>
</feature>
<evidence type="ECO:0000313" key="8">
    <source>
        <dbReference type="Proteomes" id="UP000092445"/>
    </source>
</evidence>
<keyword evidence="4 5" id="KW-0472">Membrane</keyword>
<dbReference type="Pfam" id="PF00083">
    <property type="entry name" value="Sugar_tr"/>
    <property type="match status" value="1"/>
</dbReference>
<dbReference type="InterPro" id="IPR005828">
    <property type="entry name" value="MFS_sugar_transport-like"/>
</dbReference>
<evidence type="ECO:0000256" key="5">
    <source>
        <dbReference type="SAM" id="Phobius"/>
    </source>
</evidence>
<evidence type="ECO:0000256" key="2">
    <source>
        <dbReference type="ARBA" id="ARBA00022692"/>
    </source>
</evidence>
<dbReference type="InterPro" id="IPR005829">
    <property type="entry name" value="Sugar_transporter_CS"/>
</dbReference>
<feature type="transmembrane region" description="Helical" evidence="5">
    <location>
        <begin position="38"/>
        <end position="60"/>
    </location>
</feature>
<dbReference type="PROSITE" id="PS00216">
    <property type="entry name" value="SUGAR_TRANSPORT_1"/>
    <property type="match status" value="1"/>
</dbReference>
<dbReference type="AlphaFoldDB" id="A0A1B0AE13"/>
<name>A0A1B0AE13_GLOPL</name>
<dbReference type="GO" id="GO:0016020">
    <property type="term" value="C:membrane"/>
    <property type="evidence" value="ECO:0007669"/>
    <property type="project" value="UniProtKB-SubCell"/>
</dbReference>
<dbReference type="InterPro" id="IPR036259">
    <property type="entry name" value="MFS_trans_sf"/>
</dbReference>
<keyword evidence="8" id="KW-1185">Reference proteome</keyword>
<evidence type="ECO:0000259" key="6">
    <source>
        <dbReference type="PROSITE" id="PS50850"/>
    </source>
</evidence>
<dbReference type="SUPFAM" id="SSF103473">
    <property type="entry name" value="MFS general substrate transporter"/>
    <property type="match status" value="1"/>
</dbReference>
<feature type="transmembrane region" description="Helical" evidence="5">
    <location>
        <begin position="240"/>
        <end position="261"/>
    </location>
</feature>
<reference evidence="8" key="1">
    <citation type="submission" date="2014-03" db="EMBL/GenBank/DDBJ databases">
        <authorList>
            <person name="Aksoy S."/>
            <person name="Warren W."/>
            <person name="Wilson R.K."/>
        </authorList>
    </citation>
    <scope>NUCLEOTIDE SEQUENCE [LARGE SCALE GENOMIC DNA]</scope>
    <source>
        <strain evidence="8">IAEA</strain>
    </source>
</reference>
<protein>
    <recommendedName>
        <fullName evidence="6">Major facilitator superfamily (MFS) profile domain-containing protein</fullName>
    </recommendedName>
</protein>